<proteinExistence type="inferred from homology"/>
<evidence type="ECO:0000256" key="3">
    <source>
        <dbReference type="ARBA" id="ARBA00010973"/>
    </source>
</evidence>
<dbReference type="GO" id="GO:0005576">
    <property type="term" value="C:extracellular region"/>
    <property type="evidence" value="ECO:0007669"/>
    <property type="project" value="UniProtKB-SubCell"/>
</dbReference>
<sequence>MSDGLGPRRGGAARALVRRAGIAALARGPLPALARRRAARRGAAAVLCWHAIGPDGAGPEAWTVSRLGDLRAQFAELARRWEVVPLDEALALLDAPPRRLPGPPPRPLAALTFDDGDASLHAFLPALLDDLGLCATIFVATAQIETGRPFWFDRVMNALLAPAPFTLDLRAQGLGLRRFDAPPGAGRWPAISALLEALKALPPDRREEAAASVVALAPPAPPGPRLGPMSLAQLRELAAHPRIAIGAHSHGHELMDRIAPEAARASIARSRALLAQWTGRAPAHFAWPNGNWSDEVGRIAAQEGFASAAALGPAEGRFLLERGARRHAYPRIAVGRYDSLDRFRLRLAGL</sequence>
<evidence type="ECO:0000256" key="2">
    <source>
        <dbReference type="ARBA" id="ARBA00004613"/>
    </source>
</evidence>
<dbReference type="AlphaFoldDB" id="A0A1M7T533"/>
<comment type="function">
    <text evidence="1">Is involved in generating a small heat-stable compound (Nod), an acylated oligomer of N-acetylglucosamine, that stimulates mitosis in various plant protoplasts.</text>
</comment>
<name>A0A1M7T533_9RHOB</name>
<dbReference type="CDD" id="cd10918">
    <property type="entry name" value="CE4_NodB_like_5s_6s"/>
    <property type="match status" value="1"/>
</dbReference>
<gene>
    <name evidence="8" type="ORF">SAMN05216200_104167</name>
</gene>
<dbReference type="PROSITE" id="PS51677">
    <property type="entry name" value="NODB"/>
    <property type="match status" value="1"/>
</dbReference>
<keyword evidence="9" id="KW-1185">Reference proteome</keyword>
<dbReference type="Pfam" id="PF01522">
    <property type="entry name" value="Polysacc_deac_1"/>
    <property type="match status" value="1"/>
</dbReference>
<evidence type="ECO:0000313" key="9">
    <source>
        <dbReference type="Proteomes" id="UP000184066"/>
    </source>
</evidence>
<dbReference type="PANTHER" id="PTHR34216">
    <property type="match status" value="1"/>
</dbReference>
<dbReference type="Gene3D" id="3.20.20.370">
    <property type="entry name" value="Glycoside hydrolase/deacetylase"/>
    <property type="match status" value="1"/>
</dbReference>
<reference evidence="8 9" key="1">
    <citation type="submission" date="2016-12" db="EMBL/GenBank/DDBJ databases">
        <authorList>
            <person name="Song W.-J."/>
            <person name="Kurnit D.M."/>
        </authorList>
    </citation>
    <scope>NUCLEOTIDE SEQUENCE [LARGE SCALE GENOMIC DNA]</scope>
    <source>
        <strain evidence="8 9">CGMCC 1.10808</strain>
    </source>
</reference>
<dbReference type="InterPro" id="IPR002509">
    <property type="entry name" value="NODB_dom"/>
</dbReference>
<dbReference type="PANTHER" id="PTHR34216:SF3">
    <property type="entry name" value="POLY-BETA-1,6-N-ACETYL-D-GLUCOSAMINE N-DEACETYLASE"/>
    <property type="match status" value="1"/>
</dbReference>
<comment type="subcellular location">
    <subcellularLocation>
        <location evidence="2">Secreted</location>
    </subcellularLocation>
</comment>
<evidence type="ECO:0000256" key="1">
    <source>
        <dbReference type="ARBA" id="ARBA00003236"/>
    </source>
</evidence>
<dbReference type="Proteomes" id="UP000184066">
    <property type="component" value="Unassembled WGS sequence"/>
</dbReference>
<dbReference type="InterPro" id="IPR051398">
    <property type="entry name" value="Polysacch_Deacetylase"/>
</dbReference>
<dbReference type="SUPFAM" id="SSF88713">
    <property type="entry name" value="Glycoside hydrolase/deacetylase"/>
    <property type="match status" value="1"/>
</dbReference>
<comment type="similarity">
    <text evidence="3">Belongs to the polysaccharide deacetylase family.</text>
</comment>
<evidence type="ECO:0000313" key="8">
    <source>
        <dbReference type="EMBL" id="SHN65798.1"/>
    </source>
</evidence>
<feature type="domain" description="NodB homology" evidence="7">
    <location>
        <begin position="107"/>
        <end position="350"/>
    </location>
</feature>
<dbReference type="EMBL" id="FRDL01000004">
    <property type="protein sequence ID" value="SHN65798.1"/>
    <property type="molecule type" value="Genomic_DNA"/>
</dbReference>
<dbReference type="RefSeq" id="WP_072747122.1">
    <property type="nucleotide sequence ID" value="NZ_FOHL01000004.1"/>
</dbReference>
<organism evidence="8 9">
    <name type="scientific">Oceanicella actignis</name>
    <dbReference type="NCBI Taxonomy" id="1189325"/>
    <lineage>
        <taxon>Bacteria</taxon>
        <taxon>Pseudomonadati</taxon>
        <taxon>Pseudomonadota</taxon>
        <taxon>Alphaproteobacteria</taxon>
        <taxon>Rhodobacterales</taxon>
        <taxon>Paracoccaceae</taxon>
        <taxon>Oceanicella</taxon>
    </lineage>
</organism>
<dbReference type="GO" id="GO:0005975">
    <property type="term" value="P:carbohydrate metabolic process"/>
    <property type="evidence" value="ECO:0007669"/>
    <property type="project" value="InterPro"/>
</dbReference>
<evidence type="ECO:0000259" key="7">
    <source>
        <dbReference type="PROSITE" id="PS51677"/>
    </source>
</evidence>
<dbReference type="STRING" id="1189325.SAMN04488119_104167"/>
<evidence type="ECO:0000256" key="6">
    <source>
        <dbReference type="ARBA" id="ARBA00032976"/>
    </source>
</evidence>
<dbReference type="InterPro" id="IPR011330">
    <property type="entry name" value="Glyco_hydro/deAcase_b/a-brl"/>
</dbReference>
<dbReference type="OrthoDB" id="9782872at2"/>
<protein>
    <recommendedName>
        <fullName evidence="4">Chitooligosaccharide deacetylase</fullName>
    </recommendedName>
    <alternativeName>
        <fullName evidence="6">Nodulation protein B</fullName>
    </alternativeName>
</protein>
<evidence type="ECO:0000256" key="5">
    <source>
        <dbReference type="ARBA" id="ARBA00022729"/>
    </source>
</evidence>
<dbReference type="GO" id="GO:0016810">
    <property type="term" value="F:hydrolase activity, acting on carbon-nitrogen (but not peptide) bonds"/>
    <property type="evidence" value="ECO:0007669"/>
    <property type="project" value="InterPro"/>
</dbReference>
<evidence type="ECO:0000256" key="4">
    <source>
        <dbReference type="ARBA" id="ARBA00020071"/>
    </source>
</evidence>
<keyword evidence="5" id="KW-0732">Signal</keyword>
<accession>A0A1M7T533</accession>